<keyword evidence="2" id="KW-1185">Reference proteome</keyword>
<comment type="caution">
    <text evidence="1">The sequence shown here is derived from an EMBL/GenBank/DDBJ whole genome shotgun (WGS) entry which is preliminary data.</text>
</comment>
<evidence type="ECO:0000313" key="1">
    <source>
        <dbReference type="EMBL" id="GAA4880654.1"/>
    </source>
</evidence>
<evidence type="ECO:0000313" key="2">
    <source>
        <dbReference type="Proteomes" id="UP001500457"/>
    </source>
</evidence>
<proteinExistence type="predicted"/>
<gene>
    <name evidence="1" type="ORF">GCM10023203_34590</name>
</gene>
<dbReference type="Proteomes" id="UP001500457">
    <property type="component" value="Unassembled WGS sequence"/>
</dbReference>
<dbReference type="RefSeq" id="WP_274231767.1">
    <property type="nucleotide sequence ID" value="NZ_BAABHQ010000009.1"/>
</dbReference>
<accession>A0ABP9EL06</accession>
<reference evidence="2" key="1">
    <citation type="journal article" date="2019" name="Int. J. Syst. Evol. Microbiol.">
        <title>The Global Catalogue of Microorganisms (GCM) 10K type strain sequencing project: providing services to taxonomists for standard genome sequencing and annotation.</title>
        <authorList>
            <consortium name="The Broad Institute Genomics Platform"/>
            <consortium name="The Broad Institute Genome Sequencing Center for Infectious Disease"/>
            <person name="Wu L."/>
            <person name="Ma J."/>
        </authorList>
    </citation>
    <scope>NUCLEOTIDE SEQUENCE [LARGE SCALE GENOMIC DNA]</scope>
    <source>
        <strain evidence="2">JCM 17983</strain>
    </source>
</reference>
<name>A0ABP9EL06_9PSEU</name>
<sequence>MGKLREHRIDRVLGLHQGEPRRCELCGAFVAPATVRLTDGHEVRVLWEPAGGHHDADRCRLIRGVAAPRGRDSGV</sequence>
<organism evidence="1 2">
    <name type="scientific">Actinomycetospora straminea</name>
    <dbReference type="NCBI Taxonomy" id="663607"/>
    <lineage>
        <taxon>Bacteria</taxon>
        <taxon>Bacillati</taxon>
        <taxon>Actinomycetota</taxon>
        <taxon>Actinomycetes</taxon>
        <taxon>Pseudonocardiales</taxon>
        <taxon>Pseudonocardiaceae</taxon>
        <taxon>Actinomycetospora</taxon>
    </lineage>
</organism>
<protein>
    <submittedName>
        <fullName evidence="1">Uncharacterized protein</fullName>
    </submittedName>
</protein>
<dbReference type="EMBL" id="BAABHQ010000009">
    <property type="protein sequence ID" value="GAA4880654.1"/>
    <property type="molecule type" value="Genomic_DNA"/>
</dbReference>